<evidence type="ECO:0000313" key="1">
    <source>
        <dbReference type="EMBL" id="KAK3742046.1"/>
    </source>
</evidence>
<keyword evidence="2" id="KW-1185">Reference proteome</keyword>
<comment type="caution">
    <text evidence="1">The sequence shown here is derived from an EMBL/GenBank/DDBJ whole genome shotgun (WGS) entry which is preliminary data.</text>
</comment>
<dbReference type="Proteomes" id="UP001283361">
    <property type="component" value="Unassembled WGS sequence"/>
</dbReference>
<accession>A0AAE1CXI5</accession>
<dbReference type="EMBL" id="JAWDGP010006379">
    <property type="protein sequence ID" value="KAK3742046.1"/>
    <property type="molecule type" value="Genomic_DNA"/>
</dbReference>
<sequence>MRVMLIPAAGFDSLECWPGASDSGPNTLTADAGLGHHVGSTRGVKHSLPSLISHMSRVIASLQLSRISVFQRVAASLTQAEVKSVPSRIDEPSWAEMNLQLDVPKCPGGLLARQAWAPMGCRFMAAVGEECLAAARVSPVAPARTGTSTWELPSSDSSPCTRVTRSRFRTNLFIKIMSI</sequence>
<protein>
    <submittedName>
        <fullName evidence="1">Uncharacterized protein</fullName>
    </submittedName>
</protein>
<organism evidence="1 2">
    <name type="scientific">Elysia crispata</name>
    <name type="common">lettuce slug</name>
    <dbReference type="NCBI Taxonomy" id="231223"/>
    <lineage>
        <taxon>Eukaryota</taxon>
        <taxon>Metazoa</taxon>
        <taxon>Spiralia</taxon>
        <taxon>Lophotrochozoa</taxon>
        <taxon>Mollusca</taxon>
        <taxon>Gastropoda</taxon>
        <taxon>Heterobranchia</taxon>
        <taxon>Euthyneura</taxon>
        <taxon>Panpulmonata</taxon>
        <taxon>Sacoglossa</taxon>
        <taxon>Placobranchoidea</taxon>
        <taxon>Plakobranchidae</taxon>
        <taxon>Elysia</taxon>
    </lineage>
</organism>
<evidence type="ECO:0000313" key="2">
    <source>
        <dbReference type="Proteomes" id="UP001283361"/>
    </source>
</evidence>
<proteinExistence type="predicted"/>
<name>A0AAE1CXI5_9GAST</name>
<reference evidence="1" key="1">
    <citation type="journal article" date="2023" name="G3 (Bethesda)">
        <title>A reference genome for the long-term kleptoplast-retaining sea slug Elysia crispata morphotype clarki.</title>
        <authorList>
            <person name="Eastman K.E."/>
            <person name="Pendleton A.L."/>
            <person name="Shaikh M.A."/>
            <person name="Suttiyut T."/>
            <person name="Ogas R."/>
            <person name="Tomko P."/>
            <person name="Gavelis G."/>
            <person name="Widhalm J.R."/>
            <person name="Wisecaver J.H."/>
        </authorList>
    </citation>
    <scope>NUCLEOTIDE SEQUENCE</scope>
    <source>
        <strain evidence="1">ECLA1</strain>
    </source>
</reference>
<gene>
    <name evidence="1" type="ORF">RRG08_021078</name>
</gene>
<dbReference type="AlphaFoldDB" id="A0AAE1CXI5"/>